<evidence type="ECO:0000259" key="3">
    <source>
        <dbReference type="Pfam" id="PF19087"/>
    </source>
</evidence>
<feature type="region of interest" description="Disordered" evidence="1">
    <location>
        <begin position="391"/>
        <end position="455"/>
    </location>
</feature>
<dbReference type="AlphaFoldDB" id="A0A6P1EAC7"/>
<evidence type="ECO:0000256" key="1">
    <source>
        <dbReference type="SAM" id="MobiDB-lite"/>
    </source>
</evidence>
<protein>
    <submittedName>
        <fullName evidence="4">Exo-alpha-sialidase</fullName>
    </submittedName>
</protein>
<dbReference type="PANTHER" id="PTHR38792">
    <property type="entry name" value="BNR/ASP-BOX REPEAT DOMAIN PROTEIN (AFU_ORTHOLOGUE AFUA_7G06430)-RELATED"/>
    <property type="match status" value="1"/>
</dbReference>
<accession>A0A6P1EAC7</accession>
<dbReference type="InterPro" id="IPR044081">
    <property type="entry name" value="DUF5776"/>
</dbReference>
<evidence type="ECO:0000256" key="2">
    <source>
        <dbReference type="SAM" id="SignalP"/>
    </source>
</evidence>
<gene>
    <name evidence="4" type="ORF">GQR93_13260</name>
</gene>
<dbReference type="RefSeq" id="WP_147605442.1">
    <property type="nucleotide sequence ID" value="NZ_CABKOL010000106.1"/>
</dbReference>
<feature type="signal peptide" evidence="2">
    <location>
        <begin position="1"/>
        <end position="30"/>
    </location>
</feature>
<dbReference type="SMR" id="A0A6P1EAC7"/>
<feature type="domain" description="DUF5776" evidence="3">
    <location>
        <begin position="535"/>
        <end position="603"/>
    </location>
</feature>
<sequence length="607" mass="65277">MFKHRQLASIAKIVFAFGIVLMGSTVSAHAADRPTPVQPTTVYKTTVPASGHLLNNRDYGARSPRVIQLEHQANSADNGKLLLTFEQVPEAGQTPVFPIYESDDNGAHWNWVSNVHQTKEVGWGMANCPQLYELPQQIGDMPKGTIVIAGDATPNDLSGTQLQLTKSTDVGKTWKYESTIASGGANFINDDPIWEPYLMVHNNKLVCYYSDERDSSGLKPKAQAIVHQTTTDGTTWSPLVMDVDPNGLKDTDGNDDTRPGMPVVTPIGNGKWAMTYEQKGGASVGLKISSDPESWNSTSAGTTIAWGGAPYITTLNDGRIAFNNNGSDGKVYIFNNAETLQKGIGAADTTYKPKVGQAYNREIMPLANGMLLVVRGEQAITVETIDVGDKAINSSDSGATTPTTPVTPTTPTSSSSSSVQSSSSSVPAASSSSVSSSSSSTVSSTSSSTTTTAPSTSVIKQVKPFKVAAVKALYRYNNVNFSKANRIKHYAKKSITKAPVFTVVATTKSSNGALRYQLSDGSYITTKAGYVTKLYNQAKIKTLRVINPKGTWEYKSSKLTKKSAVKHLKKSKVVKVKKLVRKGTATRYQLTNGHYVTGNKQFVKVTK</sequence>
<dbReference type="CDD" id="cd15482">
    <property type="entry name" value="Sialidase_non-viral"/>
    <property type="match status" value="1"/>
</dbReference>
<dbReference type="EMBL" id="CP047121">
    <property type="protein sequence ID" value="QHB53090.1"/>
    <property type="molecule type" value="Genomic_DNA"/>
</dbReference>
<feature type="chain" id="PRO_5026751169" evidence="2">
    <location>
        <begin position="31"/>
        <end position="607"/>
    </location>
</feature>
<evidence type="ECO:0000313" key="5">
    <source>
        <dbReference type="Proteomes" id="UP000465035"/>
    </source>
</evidence>
<evidence type="ECO:0000313" key="4">
    <source>
        <dbReference type="EMBL" id="QHB53090.1"/>
    </source>
</evidence>
<name>A0A6P1EAC7_LENHI</name>
<feature type="domain" description="DUF5776" evidence="3">
    <location>
        <begin position="463"/>
        <end position="531"/>
    </location>
</feature>
<dbReference type="PANTHER" id="PTHR38792:SF3">
    <property type="entry name" value="BNR_ASP-BOX REPEAT DOMAIN PROTEIN (AFU_ORTHOLOGUE AFUA_7G06430)-RELATED"/>
    <property type="match status" value="1"/>
</dbReference>
<proteinExistence type="predicted"/>
<keyword evidence="2" id="KW-0732">Signal</keyword>
<dbReference type="Gene3D" id="2.120.10.10">
    <property type="match status" value="1"/>
</dbReference>
<dbReference type="Proteomes" id="UP000465035">
    <property type="component" value="Chromosome"/>
</dbReference>
<organism evidence="4 5">
    <name type="scientific">Lentilactobacillus hilgardii</name>
    <name type="common">Lactobacillus hilgardii</name>
    <dbReference type="NCBI Taxonomy" id="1588"/>
    <lineage>
        <taxon>Bacteria</taxon>
        <taxon>Bacillati</taxon>
        <taxon>Bacillota</taxon>
        <taxon>Bacilli</taxon>
        <taxon>Lactobacillales</taxon>
        <taxon>Lactobacillaceae</taxon>
        <taxon>Lentilactobacillus</taxon>
    </lineage>
</organism>
<dbReference type="SUPFAM" id="SSF50939">
    <property type="entry name" value="Sialidases"/>
    <property type="match status" value="1"/>
</dbReference>
<dbReference type="GeneID" id="69059344"/>
<dbReference type="Pfam" id="PF19087">
    <property type="entry name" value="DUF5776"/>
    <property type="match status" value="2"/>
</dbReference>
<feature type="compositionally biased region" description="Low complexity" evidence="1">
    <location>
        <begin position="399"/>
        <end position="455"/>
    </location>
</feature>
<reference evidence="4 5" key="1">
    <citation type="submission" date="2019-12" db="EMBL/GenBank/DDBJ databases">
        <title>Lactobacillus hilgardii FLUB.</title>
        <authorList>
            <person name="Gustaw K."/>
        </authorList>
    </citation>
    <scope>NUCLEOTIDE SEQUENCE [LARGE SCALE GENOMIC DNA]</scope>
    <source>
        <strain evidence="4 5">FLUB</strain>
    </source>
</reference>
<dbReference type="InterPro" id="IPR036278">
    <property type="entry name" value="Sialidase_sf"/>
</dbReference>